<dbReference type="GO" id="GO:0020037">
    <property type="term" value="F:heme binding"/>
    <property type="evidence" value="ECO:0007669"/>
    <property type="project" value="InterPro"/>
</dbReference>
<dbReference type="CDD" id="cd11041">
    <property type="entry name" value="CYP503A1-like"/>
    <property type="match status" value="1"/>
</dbReference>
<dbReference type="SUPFAM" id="SSF48264">
    <property type="entry name" value="Cytochrome P450"/>
    <property type="match status" value="1"/>
</dbReference>
<keyword evidence="3 7" id="KW-0479">Metal-binding</keyword>
<dbReference type="InterPro" id="IPR036396">
    <property type="entry name" value="Cyt_P450_sf"/>
</dbReference>
<gene>
    <name evidence="8" type="ORF">D0Z07_7382</name>
</gene>
<keyword evidence="9" id="KW-1185">Reference proteome</keyword>
<proteinExistence type="inferred from homology"/>
<evidence type="ECO:0000256" key="2">
    <source>
        <dbReference type="ARBA" id="ARBA00010617"/>
    </source>
</evidence>
<dbReference type="GO" id="GO:0004497">
    <property type="term" value="F:monooxygenase activity"/>
    <property type="evidence" value="ECO:0007669"/>
    <property type="project" value="UniProtKB-KW"/>
</dbReference>
<reference evidence="8" key="1">
    <citation type="submission" date="2019-07" db="EMBL/GenBank/DDBJ databases">
        <title>Hyphodiscus hymeniophilus genome sequencing and assembly.</title>
        <authorList>
            <person name="Kramer G."/>
            <person name="Nodwell J."/>
        </authorList>
    </citation>
    <scope>NUCLEOTIDE SEQUENCE</scope>
    <source>
        <strain evidence="8">ATCC 34498</strain>
    </source>
</reference>
<evidence type="ECO:0000256" key="6">
    <source>
        <dbReference type="ARBA" id="ARBA00023033"/>
    </source>
</evidence>
<accession>A0A9P6VES7</accession>
<dbReference type="AlphaFoldDB" id="A0A9P6VES7"/>
<dbReference type="PANTHER" id="PTHR46206:SF6">
    <property type="entry name" value="CYTOCHROME P450 MONOOXYGENASE AN1598-RELATED"/>
    <property type="match status" value="1"/>
</dbReference>
<evidence type="ECO:0000256" key="5">
    <source>
        <dbReference type="ARBA" id="ARBA00023004"/>
    </source>
</evidence>
<dbReference type="OrthoDB" id="1844152at2759"/>
<comment type="cofactor">
    <cofactor evidence="1 7">
        <name>heme</name>
        <dbReference type="ChEBI" id="CHEBI:30413"/>
    </cofactor>
</comment>
<dbReference type="InterPro" id="IPR002403">
    <property type="entry name" value="Cyt_P450_E_grp-IV"/>
</dbReference>
<dbReference type="Proteomes" id="UP000785200">
    <property type="component" value="Unassembled WGS sequence"/>
</dbReference>
<sequence length="418" mass="47179">MGNTLGLERLLLPSSNLKHEWTMNINITLRLLQDEIQYAVEEGIRNCEDWTSVKIFEKLLRIVALASGRIFVGQPLCRDEEWIALTTTYTVDSSNAIKEVQKIPQYLRPFVIPFKPSIRRAVEYRRKVANKLKPQLNEMIEARKQSQEDVDDDSHFDANAKHSLAAWSMGHYEKNETPTAESVADTILAAAFAAIHTTTMTLANVLYDLAAHPEYITVLREEIEGISAEEPDGKLRKQTMPKLGKLDSFIKESQRVNPLGSAMLVRLVRAPKGIHLSNGDYLPYNSTVSVPLARQTSAMDEKYLSPMPAQPSLDEFHPWRFSDLRAHPGEENKHQFVTTTNESTVFGHGRWACPGRFFASNEIKTILIQLLSRYDIGVGPAGQGAGEGGDWKRPMTFSVEGGYYPDPRASLYFRDRKL</sequence>
<comment type="caution">
    <text evidence="8">The sequence shown here is derived from an EMBL/GenBank/DDBJ whole genome shotgun (WGS) entry which is preliminary data.</text>
</comment>
<dbReference type="PANTHER" id="PTHR46206">
    <property type="entry name" value="CYTOCHROME P450"/>
    <property type="match status" value="1"/>
</dbReference>
<keyword evidence="6 8" id="KW-0503">Monooxygenase</keyword>
<feature type="binding site" description="axial binding residue" evidence="7">
    <location>
        <position position="353"/>
    </location>
    <ligand>
        <name>heme</name>
        <dbReference type="ChEBI" id="CHEBI:30413"/>
    </ligand>
    <ligandPart>
        <name>Fe</name>
        <dbReference type="ChEBI" id="CHEBI:18248"/>
    </ligandPart>
</feature>
<keyword evidence="5 7" id="KW-0408">Iron</keyword>
<name>A0A9P6VES7_9HELO</name>
<evidence type="ECO:0000256" key="1">
    <source>
        <dbReference type="ARBA" id="ARBA00001971"/>
    </source>
</evidence>
<dbReference type="Gene3D" id="1.10.630.10">
    <property type="entry name" value="Cytochrome P450"/>
    <property type="match status" value="1"/>
</dbReference>
<evidence type="ECO:0000256" key="7">
    <source>
        <dbReference type="PIRSR" id="PIRSR602403-1"/>
    </source>
</evidence>
<comment type="similarity">
    <text evidence="2">Belongs to the cytochrome P450 family.</text>
</comment>
<dbReference type="EMBL" id="VNKQ01000015">
    <property type="protein sequence ID" value="KAG0646519.1"/>
    <property type="molecule type" value="Genomic_DNA"/>
</dbReference>
<dbReference type="InterPro" id="IPR001128">
    <property type="entry name" value="Cyt_P450"/>
</dbReference>
<keyword evidence="7" id="KW-0349">Heme</keyword>
<organism evidence="8 9">
    <name type="scientific">Hyphodiscus hymeniophilus</name>
    <dbReference type="NCBI Taxonomy" id="353542"/>
    <lineage>
        <taxon>Eukaryota</taxon>
        <taxon>Fungi</taxon>
        <taxon>Dikarya</taxon>
        <taxon>Ascomycota</taxon>
        <taxon>Pezizomycotina</taxon>
        <taxon>Leotiomycetes</taxon>
        <taxon>Helotiales</taxon>
        <taxon>Hyphodiscaceae</taxon>
        <taxon>Hyphodiscus</taxon>
    </lineage>
</organism>
<evidence type="ECO:0000313" key="8">
    <source>
        <dbReference type="EMBL" id="KAG0646519.1"/>
    </source>
</evidence>
<evidence type="ECO:0000256" key="3">
    <source>
        <dbReference type="ARBA" id="ARBA00022723"/>
    </source>
</evidence>
<dbReference type="Pfam" id="PF00067">
    <property type="entry name" value="p450"/>
    <property type="match status" value="1"/>
</dbReference>
<keyword evidence="4" id="KW-0560">Oxidoreductase</keyword>
<dbReference type="PRINTS" id="PR00465">
    <property type="entry name" value="EP450IV"/>
</dbReference>
<dbReference type="GO" id="GO:0016705">
    <property type="term" value="F:oxidoreductase activity, acting on paired donors, with incorporation or reduction of molecular oxygen"/>
    <property type="evidence" value="ECO:0007669"/>
    <property type="project" value="InterPro"/>
</dbReference>
<protein>
    <submittedName>
        <fullName evidence="8">Cytochrome P450 monooxygenase BOA7</fullName>
    </submittedName>
</protein>
<dbReference type="GO" id="GO:0005506">
    <property type="term" value="F:iron ion binding"/>
    <property type="evidence" value="ECO:0007669"/>
    <property type="project" value="InterPro"/>
</dbReference>
<evidence type="ECO:0000313" key="9">
    <source>
        <dbReference type="Proteomes" id="UP000785200"/>
    </source>
</evidence>
<evidence type="ECO:0000256" key="4">
    <source>
        <dbReference type="ARBA" id="ARBA00023002"/>
    </source>
</evidence>